<feature type="region of interest" description="Disordered" evidence="1">
    <location>
        <begin position="406"/>
        <end position="460"/>
    </location>
</feature>
<keyword evidence="2" id="KW-1133">Transmembrane helix</keyword>
<keyword evidence="2" id="KW-0472">Membrane</keyword>
<feature type="compositionally biased region" description="Low complexity" evidence="1">
    <location>
        <begin position="427"/>
        <end position="460"/>
    </location>
</feature>
<name>A0A9W6B9G3_9CHLO</name>
<evidence type="ECO:0000313" key="3">
    <source>
        <dbReference type="EMBL" id="GLC48002.1"/>
    </source>
</evidence>
<feature type="region of interest" description="Disordered" evidence="1">
    <location>
        <begin position="190"/>
        <end position="242"/>
    </location>
</feature>
<feature type="compositionally biased region" description="Low complexity" evidence="1">
    <location>
        <begin position="268"/>
        <end position="289"/>
    </location>
</feature>
<feature type="compositionally biased region" description="Low complexity" evidence="1">
    <location>
        <begin position="141"/>
        <end position="155"/>
    </location>
</feature>
<proteinExistence type="predicted"/>
<feature type="region of interest" description="Disordered" evidence="1">
    <location>
        <begin position="33"/>
        <end position="62"/>
    </location>
</feature>
<evidence type="ECO:0000256" key="2">
    <source>
        <dbReference type="SAM" id="Phobius"/>
    </source>
</evidence>
<keyword evidence="2" id="KW-0812">Transmembrane</keyword>
<organism evidence="3 4">
    <name type="scientific">Pleodorina starrii</name>
    <dbReference type="NCBI Taxonomy" id="330485"/>
    <lineage>
        <taxon>Eukaryota</taxon>
        <taxon>Viridiplantae</taxon>
        <taxon>Chlorophyta</taxon>
        <taxon>core chlorophytes</taxon>
        <taxon>Chlorophyceae</taxon>
        <taxon>CS clade</taxon>
        <taxon>Chlamydomonadales</taxon>
        <taxon>Volvocaceae</taxon>
        <taxon>Pleodorina</taxon>
    </lineage>
</organism>
<reference evidence="3 4" key="1">
    <citation type="journal article" date="2023" name="Commun. Biol.">
        <title>Reorganization of the ancestral sex-determining regions during the evolution of trioecy in Pleodorina starrii.</title>
        <authorList>
            <person name="Takahashi K."/>
            <person name="Suzuki S."/>
            <person name="Kawai-Toyooka H."/>
            <person name="Yamamoto K."/>
            <person name="Hamaji T."/>
            <person name="Ootsuki R."/>
            <person name="Yamaguchi H."/>
            <person name="Kawachi M."/>
            <person name="Higashiyama T."/>
            <person name="Nozaki H."/>
        </authorList>
    </citation>
    <scope>NUCLEOTIDE SEQUENCE [LARGE SCALE GENOMIC DNA]</scope>
    <source>
        <strain evidence="3 4">NIES-4479</strain>
    </source>
</reference>
<feature type="region of interest" description="Disordered" evidence="1">
    <location>
        <begin position="652"/>
        <end position="674"/>
    </location>
</feature>
<gene>
    <name evidence="3" type="primary">PLESTMB000022</name>
    <name evidence="3" type="ORF">PLESTB_000048400</name>
</gene>
<feature type="compositionally biased region" description="Low complexity" evidence="1">
    <location>
        <begin position="196"/>
        <end position="242"/>
    </location>
</feature>
<sequence>MYAACGSAGAESDLTGTLAGMLGLPDRNVTTSCTRQQNSATTRHRRRLNQQQSTTEECSSGAATKQDITFKVDPVKDLMALRSEVYNVVVNLDRACPLGPVDGSWAVMGSQFRNSTRSTVVLAESNIAPAGTNVDSGLKDSGAATAASSNSSSGGSGAIGLPVVIGAAVGGCLLLLVLLALAAVLYRKHKRRRQAGSPGSGSTRSSSLRPTGESDGSSSRRPSDPGSALSRQTTQDTTVATGTGPGVVAVTASTQAAAAAAGSGLGYAASGAGDSSRGGSPRSSNRPPSGIMPRADGRALATQEEGLLLMSGGGGNNSTRLAAAAGVGGVAAASASSCAPEAAVGSTAPAVMGDSAAPAVTSMPPFKRDAAAAAVAFAPNACMSTAAATAAAPDTTPVVEAAVGSQQHRESVRSATQAWSESFTKGTARSDPVAAAAAASPDAAGDAPTAATNPAASSMGATSSAMTTTAATTEVVPADVHGSDSVIDGMTLKHPAAAEPSAPDTVVSIPRPQPPPLPLPTSDAHGVYGPVADALPDADQMSMSSQPSRLVRTGSRPPGTASVSGGRCSTPVSAKPAADMATVAAAAAVITPVLHPGLAHRASLEGPVPPAAGDAAADDTDRTPHCGLLLEAAAPPLIPNRGTYASLRVRDATASGTDTGSPRPNRVSTFEVCN</sequence>
<dbReference type="EMBL" id="BRXU01000001">
    <property type="protein sequence ID" value="GLC48002.1"/>
    <property type="molecule type" value="Genomic_DNA"/>
</dbReference>
<feature type="region of interest" description="Disordered" evidence="1">
    <location>
        <begin position="268"/>
        <end position="294"/>
    </location>
</feature>
<evidence type="ECO:0000256" key="1">
    <source>
        <dbReference type="SAM" id="MobiDB-lite"/>
    </source>
</evidence>
<feature type="compositionally biased region" description="Polar residues" evidence="1">
    <location>
        <begin position="413"/>
        <end position="425"/>
    </location>
</feature>
<dbReference type="Proteomes" id="UP001165080">
    <property type="component" value="Unassembled WGS sequence"/>
</dbReference>
<protein>
    <submittedName>
        <fullName evidence="3">Uncharacterized protein</fullName>
    </submittedName>
</protein>
<evidence type="ECO:0000313" key="4">
    <source>
        <dbReference type="Proteomes" id="UP001165080"/>
    </source>
</evidence>
<feature type="region of interest" description="Disordered" evidence="1">
    <location>
        <begin position="131"/>
        <end position="155"/>
    </location>
</feature>
<feature type="compositionally biased region" description="Polar residues" evidence="1">
    <location>
        <begin position="654"/>
        <end position="668"/>
    </location>
</feature>
<accession>A0A9W6B9G3</accession>
<feature type="compositionally biased region" description="Polar residues" evidence="1">
    <location>
        <begin position="49"/>
        <end position="62"/>
    </location>
</feature>
<dbReference type="AlphaFoldDB" id="A0A9W6B9G3"/>
<comment type="caution">
    <text evidence="3">The sequence shown here is derived from an EMBL/GenBank/DDBJ whole genome shotgun (WGS) entry which is preliminary data.</text>
</comment>
<feature type="region of interest" description="Disordered" evidence="1">
    <location>
        <begin position="540"/>
        <end position="569"/>
    </location>
</feature>
<keyword evidence="4" id="KW-1185">Reference proteome</keyword>
<feature type="transmembrane region" description="Helical" evidence="2">
    <location>
        <begin position="159"/>
        <end position="186"/>
    </location>
</feature>